<dbReference type="InterPro" id="IPR020449">
    <property type="entry name" value="Tscrpt_reg_AraC-type_HTH"/>
</dbReference>
<comment type="caution">
    <text evidence="6">The sequence shown here is derived from an EMBL/GenBank/DDBJ whole genome shotgun (WGS) entry which is preliminary data.</text>
</comment>
<accession>A0ABU2HV05</accession>
<evidence type="ECO:0000313" key="6">
    <source>
        <dbReference type="EMBL" id="MDS9468883.1"/>
    </source>
</evidence>
<feature type="domain" description="HTH araC/xylS-type" evidence="5">
    <location>
        <begin position="204"/>
        <end position="302"/>
    </location>
</feature>
<proteinExistence type="predicted"/>
<dbReference type="SUPFAM" id="SSF46689">
    <property type="entry name" value="Homeodomain-like"/>
    <property type="match status" value="2"/>
</dbReference>
<evidence type="ECO:0000256" key="2">
    <source>
        <dbReference type="ARBA" id="ARBA00023125"/>
    </source>
</evidence>
<dbReference type="PANTHER" id="PTHR46796:SF14">
    <property type="entry name" value="TRANSCRIPTIONAL REGULATORY PROTEIN"/>
    <property type="match status" value="1"/>
</dbReference>
<dbReference type="PROSITE" id="PS01124">
    <property type="entry name" value="HTH_ARAC_FAMILY_2"/>
    <property type="match status" value="1"/>
</dbReference>
<evidence type="ECO:0000256" key="1">
    <source>
        <dbReference type="ARBA" id="ARBA00023015"/>
    </source>
</evidence>
<evidence type="ECO:0000313" key="7">
    <source>
        <dbReference type="Proteomes" id="UP001269144"/>
    </source>
</evidence>
<dbReference type="Gene3D" id="1.10.10.60">
    <property type="entry name" value="Homeodomain-like"/>
    <property type="match status" value="2"/>
</dbReference>
<keyword evidence="2" id="KW-0238">DNA-binding</keyword>
<gene>
    <name evidence="6" type="ORF">RGQ15_15055</name>
</gene>
<protein>
    <submittedName>
        <fullName evidence="6">AraC family transcriptional regulator</fullName>
    </submittedName>
</protein>
<name>A0ABU2HV05_9RHOB</name>
<dbReference type="InterPro" id="IPR050204">
    <property type="entry name" value="AraC_XylS_family_regulators"/>
</dbReference>
<dbReference type="InterPro" id="IPR018062">
    <property type="entry name" value="HTH_AraC-typ_CS"/>
</dbReference>
<dbReference type="PRINTS" id="PR00032">
    <property type="entry name" value="HTHARAC"/>
</dbReference>
<dbReference type="PANTHER" id="PTHR46796">
    <property type="entry name" value="HTH-TYPE TRANSCRIPTIONAL ACTIVATOR RHAS-RELATED"/>
    <property type="match status" value="1"/>
</dbReference>
<feature type="region of interest" description="Disordered" evidence="4">
    <location>
        <begin position="1"/>
        <end position="20"/>
    </location>
</feature>
<keyword evidence="1" id="KW-0805">Transcription regulation</keyword>
<sequence>MSLLKDTAAEDRPGSRGKDSLGCSTAELLVDQAAFSRDMVFRRKTASGNFRNHVQTPASDRGLLIGVSLTNGHHRRVREANRPRNQTFDRGDIYIRDFSSSYEAEFNGSFDFFLIELDKGFLDHAETYTGQVARQDLDRLLGARDDVLENLARALLPALACPDGTDALYLEQMETVIASHLLRRHAHERSDASPVRPLTPPAILRALEMLADRSEGQASMSGIARELNLPRNHFFSAFRNATGVTPYQWLLNQRLENARRLLLRSDLSLADIALSCGFSDQSHFTRIFRRAEGMPPGRWRQRVR</sequence>
<keyword evidence="3" id="KW-0804">Transcription</keyword>
<feature type="compositionally biased region" description="Basic and acidic residues" evidence="4">
    <location>
        <begin position="7"/>
        <end position="19"/>
    </location>
</feature>
<dbReference type="InterPro" id="IPR009057">
    <property type="entry name" value="Homeodomain-like_sf"/>
</dbReference>
<evidence type="ECO:0000256" key="3">
    <source>
        <dbReference type="ARBA" id="ARBA00023163"/>
    </source>
</evidence>
<dbReference type="InterPro" id="IPR018060">
    <property type="entry name" value="HTH_AraC"/>
</dbReference>
<dbReference type="RefSeq" id="WP_311161326.1">
    <property type="nucleotide sequence ID" value="NZ_JAVQLW010000002.1"/>
</dbReference>
<dbReference type="Pfam" id="PF12833">
    <property type="entry name" value="HTH_18"/>
    <property type="match status" value="1"/>
</dbReference>
<evidence type="ECO:0000256" key="4">
    <source>
        <dbReference type="SAM" id="MobiDB-lite"/>
    </source>
</evidence>
<dbReference type="SMART" id="SM00342">
    <property type="entry name" value="HTH_ARAC"/>
    <property type="match status" value="1"/>
</dbReference>
<dbReference type="PROSITE" id="PS00041">
    <property type="entry name" value="HTH_ARAC_FAMILY_1"/>
    <property type="match status" value="1"/>
</dbReference>
<dbReference type="Proteomes" id="UP001269144">
    <property type="component" value="Unassembled WGS sequence"/>
</dbReference>
<evidence type="ECO:0000259" key="5">
    <source>
        <dbReference type="PROSITE" id="PS01124"/>
    </source>
</evidence>
<organism evidence="6 7">
    <name type="scientific">Paracoccus aurantius</name>
    <dbReference type="NCBI Taxonomy" id="3073814"/>
    <lineage>
        <taxon>Bacteria</taxon>
        <taxon>Pseudomonadati</taxon>
        <taxon>Pseudomonadota</taxon>
        <taxon>Alphaproteobacteria</taxon>
        <taxon>Rhodobacterales</taxon>
        <taxon>Paracoccaceae</taxon>
        <taxon>Paracoccus</taxon>
    </lineage>
</organism>
<reference evidence="7" key="1">
    <citation type="submission" date="2023-07" db="EMBL/GenBank/DDBJ databases">
        <title>Paracoccus sp. MBLB3053 whole genome sequence.</title>
        <authorList>
            <person name="Hwang C.Y."/>
            <person name="Cho E.-S."/>
            <person name="Seo M.-J."/>
        </authorList>
    </citation>
    <scope>NUCLEOTIDE SEQUENCE [LARGE SCALE GENOMIC DNA]</scope>
    <source>
        <strain evidence="7">MBLB3053</strain>
    </source>
</reference>
<keyword evidence="7" id="KW-1185">Reference proteome</keyword>
<dbReference type="EMBL" id="JAVQLW010000002">
    <property type="protein sequence ID" value="MDS9468883.1"/>
    <property type="molecule type" value="Genomic_DNA"/>
</dbReference>